<reference evidence="1 2" key="2">
    <citation type="journal article" date="2014" name="Genome Announc.">
        <title>Complete Genome Sequence of Coprothermobacter proteolyticus DSM 5265.</title>
        <authorList>
            <person name="Alexiev A."/>
            <person name="Coil D.A."/>
            <person name="Badger J.H."/>
            <person name="Enticknap J."/>
            <person name="Ward N."/>
            <person name="Robb F.T."/>
            <person name="Eisen J.A."/>
        </authorList>
    </citation>
    <scope>NUCLEOTIDE SEQUENCE [LARGE SCALE GENOMIC DNA]</scope>
    <source>
        <strain evidence="2">ATCC 35245 / DSM 5265 / OCM 4 / BT</strain>
    </source>
</reference>
<dbReference type="Proteomes" id="UP000001732">
    <property type="component" value="Chromosome"/>
</dbReference>
<dbReference type="EMBL" id="CP001145">
    <property type="protein sequence ID" value="ACI18131.1"/>
    <property type="molecule type" value="Genomic_DNA"/>
</dbReference>
<gene>
    <name evidence="1" type="ordered locus">COPRO5265_1158</name>
</gene>
<evidence type="ECO:0000313" key="1">
    <source>
        <dbReference type="EMBL" id="ACI18131.1"/>
    </source>
</evidence>
<dbReference type="PANTHER" id="PTHR42685:SF21">
    <property type="entry name" value="DEHYDROGENASE (FLAVOPROTEIN)-LIKE PROTEIN"/>
    <property type="match status" value="1"/>
</dbReference>
<keyword evidence="2" id="KW-1185">Reference proteome</keyword>
<dbReference type="PRINTS" id="PR00420">
    <property type="entry name" value="RNGMNOXGNASE"/>
</dbReference>
<dbReference type="RefSeq" id="WP_012544781.1">
    <property type="nucleotide sequence ID" value="NC_011295.1"/>
</dbReference>
<name>B5Y9L9_COPPD</name>
<dbReference type="HOGENOM" id="CLU_024648_5_0_9"/>
<dbReference type="KEGG" id="cpo:COPRO5265_1158"/>
<accession>B5Y9L9</accession>
<reference evidence="2" key="1">
    <citation type="submission" date="2008-08" db="EMBL/GenBank/DDBJ databases">
        <title>The complete genome sequence of Coprothermobacter proteolyticus strain ATCC 5245 / DSM 5265 / BT.</title>
        <authorList>
            <person name="Dodson R.J."/>
            <person name="Durkin A.S."/>
            <person name="Wu M."/>
            <person name="Eisen J."/>
            <person name="Sutton G."/>
        </authorList>
    </citation>
    <scope>NUCLEOTIDE SEQUENCE [LARGE SCALE GENOMIC DNA]</scope>
    <source>
        <strain evidence="2">ATCC 35245 / DSM 5265 / OCM 4 / BT</strain>
    </source>
</reference>
<dbReference type="STRING" id="309798.COPRO5265_1158"/>
<dbReference type="OrthoDB" id="9806565at2"/>
<sequence>MEYQPTDSTDLLIVGASFSGLTLAYSVHNPGLRSLIVERKRRLWSPSTGLITPPTLKLLEQVFPFGIPIIRAFTSMKVIFKDVGEVLLSSREPFLFLLDKDSFFSAAEEHLPSSFTLALGCSFVKTENKTAKVQTHYTETTIRYDLLVGADGALSKVAKSSGLPLVKEWLYGYEWKISRPAEDDFITFVVDPTVSRAYGIWMFPVNGGVRIGLASKKPLRKIDVQSIMKQYFSFDGPLLDYKGGAIPISGPVRAPFKEDVILLGDAAGLCGPFLGDGIQTAVKSGIAAARAVEQPNVGPSYVELLKKTEVTKYLKQQALLRSIWDRFVSKNTLKRLYKFTLRNQDHLLDDLTTIKEDPSSFLQIARKFFG</sequence>
<dbReference type="InterPro" id="IPR036188">
    <property type="entry name" value="FAD/NAD-bd_sf"/>
</dbReference>
<evidence type="ECO:0000313" key="2">
    <source>
        <dbReference type="Proteomes" id="UP000001732"/>
    </source>
</evidence>
<dbReference type="eggNOG" id="COG0644">
    <property type="taxonomic scope" value="Bacteria"/>
</dbReference>
<dbReference type="SUPFAM" id="SSF51905">
    <property type="entry name" value="FAD/NAD(P)-binding domain"/>
    <property type="match status" value="1"/>
</dbReference>
<organism evidence="1 2">
    <name type="scientific">Coprothermobacter proteolyticus (strain ATCC 35245 / DSM 5265 / OCM 4 / BT)</name>
    <dbReference type="NCBI Taxonomy" id="309798"/>
    <lineage>
        <taxon>Bacteria</taxon>
        <taxon>Pseudomonadati</taxon>
        <taxon>Coprothermobacterota</taxon>
        <taxon>Coprothermobacteria</taxon>
        <taxon>Coprothermobacterales</taxon>
        <taxon>Coprothermobacteraceae</taxon>
        <taxon>Coprothermobacter</taxon>
    </lineage>
</organism>
<proteinExistence type="predicted"/>
<dbReference type="Gene3D" id="3.50.50.60">
    <property type="entry name" value="FAD/NAD(P)-binding domain"/>
    <property type="match status" value="1"/>
</dbReference>
<dbReference type="AlphaFoldDB" id="B5Y9L9"/>
<dbReference type="PANTHER" id="PTHR42685">
    <property type="entry name" value="GERANYLGERANYL DIPHOSPHATE REDUCTASE"/>
    <property type="match status" value="1"/>
</dbReference>
<dbReference type="InterPro" id="IPR050407">
    <property type="entry name" value="Geranylgeranyl_reductase"/>
</dbReference>
<protein>
    <submittedName>
        <fullName evidence="1">FAD binding domain, putative</fullName>
    </submittedName>
</protein>